<gene>
    <name evidence="2" type="ORF">K402DRAFT_211410</name>
</gene>
<proteinExistence type="predicted"/>
<dbReference type="EMBL" id="ML977188">
    <property type="protein sequence ID" value="KAF1982124.1"/>
    <property type="molecule type" value="Genomic_DNA"/>
</dbReference>
<feature type="compositionally biased region" description="Low complexity" evidence="1">
    <location>
        <begin position="15"/>
        <end position="27"/>
    </location>
</feature>
<evidence type="ECO:0000313" key="2">
    <source>
        <dbReference type="EMBL" id="KAF1982124.1"/>
    </source>
</evidence>
<feature type="region of interest" description="Disordered" evidence="1">
    <location>
        <begin position="178"/>
        <end position="205"/>
    </location>
</feature>
<keyword evidence="3" id="KW-1185">Reference proteome</keyword>
<dbReference type="AlphaFoldDB" id="A0A6G1GMS7"/>
<feature type="compositionally biased region" description="Polar residues" evidence="1">
    <location>
        <begin position="1"/>
        <end position="14"/>
    </location>
</feature>
<sequence length="247" mass="27445">MPPDQSTISSTRVSPTPGFPGHTTTTKPVRCARIAMAPYLPPRLSKKLNACGHTAKALTSDKNEVKQNQATVKTFQDHGSRLSPRACFLRAYLSHADADADEHVPGTQSAPLIRSMCVWSLVPPPSQDCYCSPTTLVCPIIFHLALFYLWPRWWNWKPAEDDATAAVWCRDEQHKPTLTTRALPAKQPRNLPHSYPPHRASPQHQRNLSIIQSSSTDNNVVVLARLAACSVPRQQDAARQAFKSTPR</sequence>
<protein>
    <submittedName>
        <fullName evidence="2">Uncharacterized protein</fullName>
    </submittedName>
</protein>
<organism evidence="2 3">
    <name type="scientific">Aulographum hederae CBS 113979</name>
    <dbReference type="NCBI Taxonomy" id="1176131"/>
    <lineage>
        <taxon>Eukaryota</taxon>
        <taxon>Fungi</taxon>
        <taxon>Dikarya</taxon>
        <taxon>Ascomycota</taxon>
        <taxon>Pezizomycotina</taxon>
        <taxon>Dothideomycetes</taxon>
        <taxon>Pleosporomycetidae</taxon>
        <taxon>Aulographales</taxon>
        <taxon>Aulographaceae</taxon>
    </lineage>
</organism>
<dbReference type="Proteomes" id="UP000800041">
    <property type="component" value="Unassembled WGS sequence"/>
</dbReference>
<accession>A0A6G1GMS7</accession>
<reference evidence="2" key="1">
    <citation type="journal article" date="2020" name="Stud. Mycol.">
        <title>101 Dothideomycetes genomes: a test case for predicting lifestyles and emergence of pathogens.</title>
        <authorList>
            <person name="Haridas S."/>
            <person name="Albert R."/>
            <person name="Binder M."/>
            <person name="Bloem J."/>
            <person name="Labutti K."/>
            <person name="Salamov A."/>
            <person name="Andreopoulos B."/>
            <person name="Baker S."/>
            <person name="Barry K."/>
            <person name="Bills G."/>
            <person name="Bluhm B."/>
            <person name="Cannon C."/>
            <person name="Castanera R."/>
            <person name="Culley D."/>
            <person name="Daum C."/>
            <person name="Ezra D."/>
            <person name="Gonzalez J."/>
            <person name="Henrissat B."/>
            <person name="Kuo A."/>
            <person name="Liang C."/>
            <person name="Lipzen A."/>
            <person name="Lutzoni F."/>
            <person name="Magnuson J."/>
            <person name="Mondo S."/>
            <person name="Nolan M."/>
            <person name="Ohm R."/>
            <person name="Pangilinan J."/>
            <person name="Park H.-J."/>
            <person name="Ramirez L."/>
            <person name="Alfaro M."/>
            <person name="Sun H."/>
            <person name="Tritt A."/>
            <person name="Yoshinaga Y."/>
            <person name="Zwiers L.-H."/>
            <person name="Turgeon B."/>
            <person name="Goodwin S."/>
            <person name="Spatafora J."/>
            <person name="Crous P."/>
            <person name="Grigoriev I."/>
        </authorList>
    </citation>
    <scope>NUCLEOTIDE SEQUENCE</scope>
    <source>
        <strain evidence="2">CBS 113979</strain>
    </source>
</reference>
<evidence type="ECO:0000313" key="3">
    <source>
        <dbReference type="Proteomes" id="UP000800041"/>
    </source>
</evidence>
<feature type="region of interest" description="Disordered" evidence="1">
    <location>
        <begin position="1"/>
        <end position="27"/>
    </location>
</feature>
<name>A0A6G1GMS7_9PEZI</name>
<evidence type="ECO:0000256" key="1">
    <source>
        <dbReference type="SAM" id="MobiDB-lite"/>
    </source>
</evidence>